<evidence type="ECO:0000313" key="1">
    <source>
        <dbReference type="EMBL" id="KAK4019463.1"/>
    </source>
</evidence>
<gene>
    <name evidence="1" type="ORF">OUZ56_001483</name>
</gene>
<protein>
    <submittedName>
        <fullName evidence="1">Uncharacterized protein</fullName>
    </submittedName>
</protein>
<keyword evidence="2" id="KW-1185">Reference proteome</keyword>
<sequence length="121" mass="13874">MMTCKMKSTSCCCSLQTTAKIIGIVDMQNRCQRALRCYDRYRRFCFHTRNIFYSTDLRCPVSSTSHSNVVANRPTSRKVFCSGVYSCGTSEKFVRSYPHRVYSIRDHLGLLPLVGCLLLLL</sequence>
<accession>A0ABR0A3D4</accession>
<comment type="caution">
    <text evidence="1">The sequence shown here is derived from an EMBL/GenBank/DDBJ whole genome shotgun (WGS) entry which is preliminary data.</text>
</comment>
<organism evidence="1 2">
    <name type="scientific">Daphnia magna</name>
    <dbReference type="NCBI Taxonomy" id="35525"/>
    <lineage>
        <taxon>Eukaryota</taxon>
        <taxon>Metazoa</taxon>
        <taxon>Ecdysozoa</taxon>
        <taxon>Arthropoda</taxon>
        <taxon>Crustacea</taxon>
        <taxon>Branchiopoda</taxon>
        <taxon>Diplostraca</taxon>
        <taxon>Cladocera</taxon>
        <taxon>Anomopoda</taxon>
        <taxon>Daphniidae</taxon>
        <taxon>Daphnia</taxon>
    </lineage>
</organism>
<proteinExistence type="predicted"/>
<evidence type="ECO:0000313" key="2">
    <source>
        <dbReference type="Proteomes" id="UP001234178"/>
    </source>
</evidence>
<name>A0ABR0A3D4_9CRUS</name>
<dbReference type="Proteomes" id="UP001234178">
    <property type="component" value="Unassembled WGS sequence"/>
</dbReference>
<reference evidence="1 2" key="1">
    <citation type="journal article" date="2023" name="Nucleic Acids Res.">
        <title>The hologenome of Daphnia magna reveals possible DNA methylation and microbiome-mediated evolution of the host genome.</title>
        <authorList>
            <person name="Chaturvedi A."/>
            <person name="Li X."/>
            <person name="Dhandapani V."/>
            <person name="Marshall H."/>
            <person name="Kissane S."/>
            <person name="Cuenca-Cambronero M."/>
            <person name="Asole G."/>
            <person name="Calvet F."/>
            <person name="Ruiz-Romero M."/>
            <person name="Marangio P."/>
            <person name="Guigo R."/>
            <person name="Rago D."/>
            <person name="Mirbahai L."/>
            <person name="Eastwood N."/>
            <person name="Colbourne J.K."/>
            <person name="Zhou J."/>
            <person name="Mallon E."/>
            <person name="Orsini L."/>
        </authorList>
    </citation>
    <scope>NUCLEOTIDE SEQUENCE [LARGE SCALE GENOMIC DNA]</scope>
    <source>
        <strain evidence="1">LRV0_1</strain>
    </source>
</reference>
<dbReference type="EMBL" id="JAOYFB010000036">
    <property type="protein sequence ID" value="KAK4019463.1"/>
    <property type="molecule type" value="Genomic_DNA"/>
</dbReference>